<sequence length="276" mass="31151">MNTLKIGLCQMMVVKSTKEENIKKAQNMICEAADKGAKIVALPEMFNCPYNNKHFREYAEAFPEGETIKMLSSTAKDKNIYLIGGSIPEIEDDKIYNTSFIFDNKGELIGKHRKVHLFDIDIKNGVRFMESEVLSSGSDITLVDSPWGKVGVAICYDIRFPEIIRIMALKGAKIIFIPAAFNMTTGPAHWETLFKSRALDNQLYIAGISPARNTNYSYVAYGNSLITNPWGDITAKLDEKEGILIQDIDLEYIDEIRDSLPLLKHRRGDLYNLDLV</sequence>
<protein>
    <submittedName>
        <fullName evidence="4">Carbon-nitrogen hydrolase family protein</fullName>
    </submittedName>
</protein>
<keyword evidence="5" id="KW-1185">Reference proteome</keyword>
<gene>
    <name evidence="4" type="ORF">P8V03_12445</name>
</gene>
<evidence type="ECO:0000256" key="1">
    <source>
        <dbReference type="ARBA" id="ARBA00010613"/>
    </source>
</evidence>
<evidence type="ECO:0000259" key="3">
    <source>
        <dbReference type="PROSITE" id="PS50263"/>
    </source>
</evidence>
<proteinExistence type="inferred from homology"/>
<accession>A0ABU4JUY4</accession>
<dbReference type="CDD" id="cd07572">
    <property type="entry name" value="nit"/>
    <property type="match status" value="1"/>
</dbReference>
<dbReference type="PROSITE" id="PS50263">
    <property type="entry name" value="CN_HYDROLASE"/>
    <property type="match status" value="1"/>
</dbReference>
<reference evidence="4 5" key="1">
    <citation type="submission" date="2023-04" db="EMBL/GenBank/DDBJ databases">
        <title>Clostridium tannerae sp. nov., isolated from the fecal material of an alpaca.</title>
        <authorList>
            <person name="Miller S."/>
            <person name="Hendry M."/>
            <person name="King J."/>
            <person name="Sankaranarayanan K."/>
            <person name="Lawson P.A."/>
        </authorList>
    </citation>
    <scope>NUCLEOTIDE SEQUENCE [LARGE SCALE GENOMIC DNA]</scope>
    <source>
        <strain evidence="4 5">A1-XYC3</strain>
    </source>
</reference>
<dbReference type="InterPro" id="IPR001110">
    <property type="entry name" value="UPF0012_CS"/>
</dbReference>
<dbReference type="Proteomes" id="UP001281656">
    <property type="component" value="Unassembled WGS sequence"/>
</dbReference>
<evidence type="ECO:0000256" key="2">
    <source>
        <dbReference type="ARBA" id="ARBA00022801"/>
    </source>
</evidence>
<comment type="caution">
    <text evidence="4">The sequence shown here is derived from an EMBL/GenBank/DDBJ whole genome shotgun (WGS) entry which is preliminary data.</text>
</comment>
<dbReference type="PANTHER" id="PTHR23088:SF30">
    <property type="entry name" value="OMEGA-AMIDASE NIT2"/>
    <property type="match status" value="1"/>
</dbReference>
<dbReference type="GO" id="GO:0016787">
    <property type="term" value="F:hydrolase activity"/>
    <property type="evidence" value="ECO:0007669"/>
    <property type="project" value="UniProtKB-KW"/>
</dbReference>
<dbReference type="PANTHER" id="PTHR23088">
    <property type="entry name" value="NITRILASE-RELATED"/>
    <property type="match status" value="1"/>
</dbReference>
<dbReference type="SUPFAM" id="SSF56317">
    <property type="entry name" value="Carbon-nitrogen hydrolase"/>
    <property type="match status" value="1"/>
</dbReference>
<comment type="similarity">
    <text evidence="1">Belongs to the carbon-nitrogen hydrolase superfamily. NIT1/NIT2 family.</text>
</comment>
<dbReference type="InterPro" id="IPR036526">
    <property type="entry name" value="C-N_Hydrolase_sf"/>
</dbReference>
<dbReference type="RefSeq" id="WP_318798346.1">
    <property type="nucleotide sequence ID" value="NZ_JARUJP010000014.1"/>
</dbReference>
<dbReference type="InterPro" id="IPR003010">
    <property type="entry name" value="C-N_Hydrolase"/>
</dbReference>
<evidence type="ECO:0000313" key="5">
    <source>
        <dbReference type="Proteomes" id="UP001281656"/>
    </source>
</evidence>
<feature type="domain" description="CN hydrolase" evidence="3">
    <location>
        <begin position="4"/>
        <end position="250"/>
    </location>
</feature>
<organism evidence="4 5">
    <name type="scientific">Clostridium tanneri</name>
    <dbReference type="NCBI Taxonomy" id="3037988"/>
    <lineage>
        <taxon>Bacteria</taxon>
        <taxon>Bacillati</taxon>
        <taxon>Bacillota</taxon>
        <taxon>Clostridia</taxon>
        <taxon>Eubacteriales</taxon>
        <taxon>Clostridiaceae</taxon>
        <taxon>Clostridium</taxon>
    </lineage>
</organism>
<dbReference type="Pfam" id="PF00795">
    <property type="entry name" value="CN_hydrolase"/>
    <property type="match status" value="1"/>
</dbReference>
<dbReference type="Gene3D" id="3.60.110.10">
    <property type="entry name" value="Carbon-nitrogen hydrolase"/>
    <property type="match status" value="1"/>
</dbReference>
<dbReference type="InterPro" id="IPR045254">
    <property type="entry name" value="Nit1/2_C-N_Hydrolase"/>
</dbReference>
<dbReference type="EMBL" id="JARUJP010000014">
    <property type="protein sequence ID" value="MDW8801958.1"/>
    <property type="molecule type" value="Genomic_DNA"/>
</dbReference>
<name>A0ABU4JUY4_9CLOT</name>
<evidence type="ECO:0000313" key="4">
    <source>
        <dbReference type="EMBL" id="MDW8801958.1"/>
    </source>
</evidence>
<keyword evidence="2 4" id="KW-0378">Hydrolase</keyword>
<dbReference type="PROSITE" id="PS01227">
    <property type="entry name" value="UPF0012"/>
    <property type="match status" value="1"/>
</dbReference>